<protein>
    <submittedName>
        <fullName evidence="1">Uncharacterized protein</fullName>
    </submittedName>
</protein>
<reference evidence="1 2" key="1">
    <citation type="submission" date="2019-11" db="EMBL/GenBank/DDBJ databases">
        <title>Whole genome sequence of Oryza granulata.</title>
        <authorList>
            <person name="Li W."/>
        </authorList>
    </citation>
    <scope>NUCLEOTIDE SEQUENCE [LARGE SCALE GENOMIC DNA]</scope>
    <source>
        <strain evidence="2">cv. Menghai</strain>
        <tissue evidence="1">Leaf</tissue>
    </source>
</reference>
<evidence type="ECO:0000313" key="2">
    <source>
        <dbReference type="Proteomes" id="UP000479710"/>
    </source>
</evidence>
<keyword evidence="2" id="KW-1185">Reference proteome</keyword>
<sequence>MAFDMVSETFRLVAPPPEPMKKSDDVLMFELDGALTLLKLDKKAGRLSPEWTLKLWVLLEDADGGERWACRHPALSKVSLVTYRFLELSPSGVLARHQSRRADLAGKLGWRGPPLCAVTTLAPSEPCASPRRERCSVG</sequence>
<proteinExistence type="predicted"/>
<dbReference type="OrthoDB" id="681455at2759"/>
<comment type="caution">
    <text evidence="1">The sequence shown here is derived from an EMBL/GenBank/DDBJ whole genome shotgun (WGS) entry which is preliminary data.</text>
</comment>
<gene>
    <name evidence="1" type="ORF">E2562_004090</name>
</gene>
<name>A0A6G1BJK3_9ORYZ</name>
<organism evidence="1 2">
    <name type="scientific">Oryza meyeriana var. granulata</name>
    <dbReference type="NCBI Taxonomy" id="110450"/>
    <lineage>
        <taxon>Eukaryota</taxon>
        <taxon>Viridiplantae</taxon>
        <taxon>Streptophyta</taxon>
        <taxon>Embryophyta</taxon>
        <taxon>Tracheophyta</taxon>
        <taxon>Spermatophyta</taxon>
        <taxon>Magnoliopsida</taxon>
        <taxon>Liliopsida</taxon>
        <taxon>Poales</taxon>
        <taxon>Poaceae</taxon>
        <taxon>BOP clade</taxon>
        <taxon>Oryzoideae</taxon>
        <taxon>Oryzeae</taxon>
        <taxon>Oryzinae</taxon>
        <taxon>Oryza</taxon>
        <taxon>Oryza meyeriana</taxon>
    </lineage>
</organism>
<dbReference type="AlphaFoldDB" id="A0A6G1BJK3"/>
<dbReference type="EMBL" id="SPHZ02000012">
    <property type="protein sequence ID" value="KAF0887887.1"/>
    <property type="molecule type" value="Genomic_DNA"/>
</dbReference>
<evidence type="ECO:0000313" key="1">
    <source>
        <dbReference type="EMBL" id="KAF0887887.1"/>
    </source>
</evidence>
<dbReference type="Proteomes" id="UP000479710">
    <property type="component" value="Unassembled WGS sequence"/>
</dbReference>
<accession>A0A6G1BJK3</accession>